<evidence type="ECO:0000313" key="2">
    <source>
        <dbReference type="EMBL" id="MBD2536868.1"/>
    </source>
</evidence>
<reference evidence="2 3" key="1">
    <citation type="journal article" date="2020" name="ISME J.">
        <title>Comparative genomics reveals insights into cyanobacterial evolution and habitat adaptation.</title>
        <authorList>
            <person name="Chen M.Y."/>
            <person name="Teng W.K."/>
            <person name="Zhao L."/>
            <person name="Hu C.X."/>
            <person name="Zhou Y.K."/>
            <person name="Han B.P."/>
            <person name="Song L.R."/>
            <person name="Shu W.S."/>
        </authorList>
    </citation>
    <scope>NUCLEOTIDE SEQUENCE [LARGE SCALE GENOMIC DNA]</scope>
    <source>
        <strain evidence="2 3">FACHB-838</strain>
    </source>
</reference>
<proteinExistence type="predicted"/>
<evidence type="ECO:0000313" key="3">
    <source>
        <dbReference type="Proteomes" id="UP000623440"/>
    </source>
</evidence>
<comment type="caution">
    <text evidence="2">The sequence shown here is derived from an EMBL/GenBank/DDBJ whole genome shotgun (WGS) entry which is preliminary data.</text>
</comment>
<dbReference type="GO" id="GO:0003964">
    <property type="term" value="F:RNA-directed DNA polymerase activity"/>
    <property type="evidence" value="ECO:0007669"/>
    <property type="project" value="UniProtKB-KW"/>
</dbReference>
<dbReference type="InterPro" id="IPR025960">
    <property type="entry name" value="RVT_N"/>
</dbReference>
<dbReference type="Proteomes" id="UP000623440">
    <property type="component" value="Unassembled WGS sequence"/>
</dbReference>
<keyword evidence="2" id="KW-0808">Transferase</keyword>
<feature type="domain" description="Reverse transcriptase N-terminal" evidence="1">
    <location>
        <begin position="12"/>
        <end position="67"/>
    </location>
</feature>
<dbReference type="EMBL" id="JACJSI010000579">
    <property type="protein sequence ID" value="MBD2536868.1"/>
    <property type="molecule type" value="Genomic_DNA"/>
</dbReference>
<protein>
    <submittedName>
        <fullName evidence="2">Reverse transcriptase N-terminal domain-containing protein</fullName>
    </submittedName>
</protein>
<evidence type="ECO:0000259" key="1">
    <source>
        <dbReference type="Pfam" id="PF13655"/>
    </source>
</evidence>
<name>A0ABR8E637_9NOSO</name>
<accession>A0ABR8E637</accession>
<keyword evidence="2" id="KW-0695">RNA-directed DNA polymerase</keyword>
<sequence length="89" mass="10383">MVRHSVKTSESWKSLPWKKFRANLFRLQRRVFKAVLVGDKRKAKSLQKLILKSFAARFLAIRQVTQALCWNGTKKSGKAYRLSSLQLFT</sequence>
<keyword evidence="3" id="KW-1185">Reference proteome</keyword>
<keyword evidence="2" id="KW-0548">Nucleotidyltransferase</keyword>
<dbReference type="Pfam" id="PF13655">
    <property type="entry name" value="RVT_N"/>
    <property type="match status" value="1"/>
</dbReference>
<organism evidence="2 3">
    <name type="scientific">Nostoc flagelliforme FACHB-838</name>
    <dbReference type="NCBI Taxonomy" id="2692904"/>
    <lineage>
        <taxon>Bacteria</taxon>
        <taxon>Bacillati</taxon>
        <taxon>Cyanobacteriota</taxon>
        <taxon>Cyanophyceae</taxon>
        <taxon>Nostocales</taxon>
        <taxon>Nostocaceae</taxon>
        <taxon>Nostoc</taxon>
    </lineage>
</organism>
<gene>
    <name evidence="2" type="ORF">H6G97_49660</name>
</gene>